<dbReference type="GO" id="GO:0032865">
    <property type="term" value="C:ERMES complex"/>
    <property type="evidence" value="ECO:0007669"/>
    <property type="project" value="UniProtKB-ARBA"/>
</dbReference>
<sequence length="657" mass="75808">MTKGTVKVVVCGDDKVGKTSLIVTLMKDRFVPNLQDVLPPVTINRDFSSNPYSPKGTILIDTNNEDITQLHLQLKSADVIWLVYSDHESYEKISLYWMMLFRSLGLNIPVILCKNKCDRFNNVYNMDNQANINVDTKVEDEEFIPILMEFKEVDTCVKVSALTKYNINQAFYLCQRSITYPIVPLFDARLGQLKPLAREALERIFLLSDNDQDNYLNDEEMLALQKKCFNKSIDINELEFIKDTLLDLKSSSLSYQNPFYVEGKGITKEGFLKLNKIYAEKGRHETIWGMLREFRYTDSLSLDDMILHPRLNIPDTSSVELSPKGYRFLVDLFLKYDKDNDGGLNDEELISMFQCTPGLPKLWSQTDFPLSSVVNNRGSITLQGWLAQWSMTTFLNYSITTEYLIWLGYEGDTRMALQITKARRFRRRSGKFYRTRVTDRKVFNCLIIGKQKCGKTSLLDSFLGRIYSTLYTPTTKPRIAVNSLELKGGKQYYLILQEFNELDETNILKDKRKLKECDVLCLTYDSSDPESFSYIIDLFKKYNKYIKSIPIVFVALKADLDKQQQRCSFQPDDFCEQLYLDHPLHVSSLWLSSLNELFIKITETALKPEECTAGFPEEMSVEDSDYMQTAVVLGSSVGFVTLLAFTLVKLFKASDHR</sequence>
<comment type="function">
    <text evidence="1 15">Mitochondrial GTPase involved in mitochondrial trafficking. Probably involved in control of anterograde transport of mitochondria and their subcellular distribution.</text>
</comment>
<evidence type="ECO:0000256" key="8">
    <source>
        <dbReference type="ARBA" id="ARBA00022787"/>
    </source>
</evidence>
<dbReference type="PROSITE" id="PS00018">
    <property type="entry name" value="EF_HAND_1"/>
    <property type="match status" value="1"/>
</dbReference>
<dbReference type="SMART" id="SM00054">
    <property type="entry name" value="EFh"/>
    <property type="match status" value="2"/>
</dbReference>
<evidence type="ECO:0000256" key="5">
    <source>
        <dbReference type="ARBA" id="ARBA00022723"/>
    </source>
</evidence>
<comment type="subcellular location">
    <subcellularLocation>
        <location evidence="2 15">Mitochondrion outer membrane</location>
        <topology evidence="2 15">Single-pass type IV membrane protein</topology>
    </subcellularLocation>
</comment>
<dbReference type="SUPFAM" id="SSF52540">
    <property type="entry name" value="P-loop containing nucleoside triphosphate hydrolases"/>
    <property type="match status" value="2"/>
</dbReference>
<dbReference type="PRINTS" id="PR00449">
    <property type="entry name" value="RASTRNSFRMNG"/>
</dbReference>
<dbReference type="Gene3D" id="1.10.238.10">
    <property type="entry name" value="EF-hand"/>
    <property type="match status" value="2"/>
</dbReference>
<dbReference type="GO" id="GO:0005509">
    <property type="term" value="F:calcium ion binding"/>
    <property type="evidence" value="ECO:0007669"/>
    <property type="project" value="InterPro"/>
</dbReference>
<dbReference type="Gene3D" id="3.40.50.300">
    <property type="entry name" value="P-loop containing nucleotide triphosphate hydrolases"/>
    <property type="match status" value="2"/>
</dbReference>
<keyword evidence="20" id="KW-1185">Reference proteome</keyword>
<dbReference type="GO" id="GO:0003924">
    <property type="term" value="F:GTPase activity"/>
    <property type="evidence" value="ECO:0007669"/>
    <property type="project" value="InterPro"/>
</dbReference>
<comment type="caution">
    <text evidence="19">The sequence shown here is derived from an EMBL/GenBank/DDBJ whole genome shotgun (WGS) entry which is preliminary data.</text>
</comment>
<evidence type="ECO:0000256" key="11">
    <source>
        <dbReference type="ARBA" id="ARBA00022989"/>
    </source>
</evidence>
<keyword evidence="5" id="KW-0479">Metal-binding</keyword>
<keyword evidence="10 15" id="KW-0106">Calcium</keyword>
<feature type="domain" description="Miro" evidence="18">
    <location>
        <begin position="3"/>
        <end position="180"/>
    </location>
</feature>
<organism evidence="19 20">
    <name type="scientific">Maudiozyma barnettii</name>
    <dbReference type="NCBI Taxonomy" id="61262"/>
    <lineage>
        <taxon>Eukaryota</taxon>
        <taxon>Fungi</taxon>
        <taxon>Dikarya</taxon>
        <taxon>Ascomycota</taxon>
        <taxon>Saccharomycotina</taxon>
        <taxon>Saccharomycetes</taxon>
        <taxon>Saccharomycetales</taxon>
        <taxon>Saccharomycetaceae</taxon>
        <taxon>Maudiozyma</taxon>
    </lineage>
</organism>
<dbReference type="CDD" id="cd01892">
    <property type="entry name" value="Miro2"/>
    <property type="match status" value="1"/>
</dbReference>
<dbReference type="Pfam" id="PF08355">
    <property type="entry name" value="EF_assoc_1"/>
    <property type="match status" value="1"/>
</dbReference>
<keyword evidence="8 15" id="KW-1000">Mitochondrion outer membrane</keyword>
<dbReference type="SMART" id="SM00174">
    <property type="entry name" value="RHO"/>
    <property type="match status" value="1"/>
</dbReference>
<keyword evidence="4 16" id="KW-0812">Transmembrane</keyword>
<dbReference type="Proteomes" id="UP000644660">
    <property type="component" value="Unassembled WGS sequence"/>
</dbReference>
<evidence type="ECO:0000313" key="20">
    <source>
        <dbReference type="Proteomes" id="UP000644660"/>
    </source>
</evidence>
<evidence type="ECO:0000256" key="3">
    <source>
        <dbReference type="ARBA" id="ARBA00007981"/>
    </source>
</evidence>
<evidence type="ECO:0000256" key="10">
    <source>
        <dbReference type="ARBA" id="ARBA00022837"/>
    </source>
</evidence>
<dbReference type="EMBL" id="CAEFZW010000013">
    <property type="protein sequence ID" value="CAB4257030.1"/>
    <property type="molecule type" value="Genomic_DNA"/>
</dbReference>
<reference evidence="19 20" key="1">
    <citation type="submission" date="2020-05" db="EMBL/GenBank/DDBJ databases">
        <authorList>
            <person name="Casaregola S."/>
            <person name="Devillers H."/>
            <person name="Grondin C."/>
        </authorList>
    </citation>
    <scope>NUCLEOTIDE SEQUENCE [LARGE SCALE GENOMIC DNA]</scope>
    <source>
        <strain evidence="19 20">CLIB 1767</strain>
    </source>
</reference>
<dbReference type="GO" id="GO:0007005">
    <property type="term" value="P:mitochondrion organization"/>
    <property type="evidence" value="ECO:0007669"/>
    <property type="project" value="InterPro"/>
</dbReference>
<dbReference type="SUPFAM" id="SSF47473">
    <property type="entry name" value="EF-hand"/>
    <property type="match status" value="1"/>
</dbReference>
<evidence type="ECO:0000259" key="18">
    <source>
        <dbReference type="PROSITE" id="PS51423"/>
    </source>
</evidence>
<evidence type="ECO:0000259" key="17">
    <source>
        <dbReference type="PROSITE" id="PS50222"/>
    </source>
</evidence>
<evidence type="ECO:0000313" key="19">
    <source>
        <dbReference type="EMBL" id="CAB4257030.1"/>
    </source>
</evidence>
<evidence type="ECO:0000256" key="14">
    <source>
        <dbReference type="ARBA" id="ARBA00023136"/>
    </source>
</evidence>
<evidence type="ECO:0000256" key="1">
    <source>
        <dbReference type="ARBA" id="ARBA00003481"/>
    </source>
</evidence>
<evidence type="ECO:0000256" key="6">
    <source>
        <dbReference type="ARBA" id="ARBA00022737"/>
    </source>
</evidence>
<evidence type="ECO:0000256" key="16">
    <source>
        <dbReference type="SAM" id="Phobius"/>
    </source>
</evidence>
<dbReference type="PIRSF" id="PIRSF037488">
    <property type="entry name" value="Mt_Rho_GTPase"/>
    <property type="match status" value="1"/>
</dbReference>
<dbReference type="AlphaFoldDB" id="A0A8H2VK40"/>
<gene>
    <name evidence="19" type="ORF">KABA2_13S01430</name>
</gene>
<dbReference type="InterPro" id="IPR002048">
    <property type="entry name" value="EF_hand_dom"/>
</dbReference>
<keyword evidence="12 15" id="KW-0496">Mitochondrion</keyword>
<feature type="transmembrane region" description="Helical" evidence="16">
    <location>
        <begin position="626"/>
        <end position="648"/>
    </location>
</feature>
<keyword evidence="11 16" id="KW-1133">Transmembrane helix</keyword>
<evidence type="ECO:0000256" key="12">
    <source>
        <dbReference type="ARBA" id="ARBA00023128"/>
    </source>
</evidence>
<comment type="similarity">
    <text evidence="3 15">Belongs to the mitochondrial Rho GTPase family.</text>
</comment>
<keyword evidence="7 15" id="KW-0547">Nucleotide-binding</keyword>
<name>A0A8H2VK40_9SACH</name>
<keyword evidence="6" id="KW-0677">Repeat</keyword>
<dbReference type="Pfam" id="PF08356">
    <property type="entry name" value="EF_assoc_2"/>
    <property type="match status" value="1"/>
</dbReference>
<proteinExistence type="inferred from homology"/>
<dbReference type="PANTHER" id="PTHR24072">
    <property type="entry name" value="RHO FAMILY GTPASE"/>
    <property type="match status" value="1"/>
</dbReference>
<dbReference type="InterPro" id="IPR011992">
    <property type="entry name" value="EF-hand-dom_pair"/>
</dbReference>
<feature type="domain" description="EF-hand" evidence="17">
    <location>
        <begin position="324"/>
        <end position="359"/>
    </location>
</feature>
<keyword evidence="14 15" id="KW-0472">Membrane</keyword>
<dbReference type="InterPro" id="IPR003578">
    <property type="entry name" value="Small_GTPase_Rho"/>
</dbReference>
<evidence type="ECO:0000256" key="9">
    <source>
        <dbReference type="ARBA" id="ARBA00022801"/>
    </source>
</evidence>
<evidence type="ECO:0000256" key="7">
    <source>
        <dbReference type="ARBA" id="ARBA00022741"/>
    </source>
</evidence>
<dbReference type="GeneID" id="64860138"/>
<feature type="domain" description="Miro" evidence="18">
    <location>
        <begin position="440"/>
        <end position="607"/>
    </location>
</feature>
<dbReference type="InterPro" id="IPR027417">
    <property type="entry name" value="P-loop_NTPase"/>
</dbReference>
<dbReference type="InterPro" id="IPR018247">
    <property type="entry name" value="EF_Hand_1_Ca_BS"/>
</dbReference>
<evidence type="ECO:0000256" key="15">
    <source>
        <dbReference type="PIRNR" id="PIRNR037488"/>
    </source>
</evidence>
<dbReference type="InterPro" id="IPR013567">
    <property type="entry name" value="EF_hand_assoc_2"/>
</dbReference>
<evidence type="ECO:0000256" key="4">
    <source>
        <dbReference type="ARBA" id="ARBA00022692"/>
    </source>
</evidence>
<dbReference type="InterPro" id="IPR013566">
    <property type="entry name" value="EF_hand_assoc_1"/>
</dbReference>
<dbReference type="InterPro" id="IPR001806">
    <property type="entry name" value="Small_GTPase"/>
</dbReference>
<keyword evidence="9 15" id="KW-0378">Hydrolase</keyword>
<dbReference type="SMART" id="SM00175">
    <property type="entry name" value="RAB"/>
    <property type="match status" value="1"/>
</dbReference>
<dbReference type="PROSITE" id="PS50222">
    <property type="entry name" value="EF_HAND_2"/>
    <property type="match status" value="1"/>
</dbReference>
<dbReference type="Pfam" id="PF00071">
    <property type="entry name" value="Ras"/>
    <property type="match status" value="2"/>
</dbReference>
<dbReference type="GO" id="GO:0005525">
    <property type="term" value="F:GTP binding"/>
    <property type="evidence" value="ECO:0007669"/>
    <property type="project" value="UniProtKB-KW"/>
</dbReference>
<evidence type="ECO:0000256" key="2">
    <source>
        <dbReference type="ARBA" id="ARBA00004200"/>
    </source>
</evidence>
<dbReference type="FunFam" id="3.40.50.300:FF:000553">
    <property type="entry name" value="Mitochondrial Rho GTPase"/>
    <property type="match status" value="1"/>
</dbReference>
<dbReference type="InterPro" id="IPR021181">
    <property type="entry name" value="Miro"/>
</dbReference>
<protein>
    <recommendedName>
        <fullName evidence="15">Mitochondrial Rho GTPase</fullName>
        <ecNumber evidence="15">3.6.5.-</ecNumber>
    </recommendedName>
</protein>
<evidence type="ECO:0000256" key="13">
    <source>
        <dbReference type="ARBA" id="ARBA00023134"/>
    </source>
</evidence>
<dbReference type="GO" id="GO:0007264">
    <property type="term" value="P:small GTPase-mediated signal transduction"/>
    <property type="evidence" value="ECO:0007669"/>
    <property type="project" value="InterPro"/>
</dbReference>
<keyword evidence="13 15" id="KW-0342">GTP-binding</keyword>
<dbReference type="PROSITE" id="PS51423">
    <property type="entry name" value="MIRO"/>
    <property type="match status" value="2"/>
</dbReference>
<dbReference type="SMART" id="SM00173">
    <property type="entry name" value="RAS"/>
    <property type="match status" value="1"/>
</dbReference>
<dbReference type="EC" id="3.6.5.-" evidence="15"/>
<dbReference type="InterPro" id="IPR020860">
    <property type="entry name" value="MIRO_dom"/>
</dbReference>
<dbReference type="RefSeq" id="XP_041408874.1">
    <property type="nucleotide sequence ID" value="XM_041552940.1"/>
</dbReference>
<accession>A0A8H2VK40</accession>